<gene>
    <name evidence="1" type="ORF">CLH61_00410</name>
</gene>
<dbReference type="Proteomes" id="UP000231409">
    <property type="component" value="Unassembled WGS sequence"/>
</dbReference>
<protein>
    <submittedName>
        <fullName evidence="1">Uncharacterized protein</fullName>
    </submittedName>
</protein>
<evidence type="ECO:0000313" key="1">
    <source>
        <dbReference type="EMBL" id="PHQ17061.1"/>
    </source>
</evidence>
<reference evidence="1 2" key="1">
    <citation type="submission" date="2017-09" db="EMBL/GenBank/DDBJ databases">
        <title>The draft genome sequences of Marinobacter sp. PWS21.</title>
        <authorList>
            <person name="Cao J."/>
        </authorList>
    </citation>
    <scope>NUCLEOTIDE SEQUENCE [LARGE SCALE GENOMIC DNA]</scope>
    <source>
        <strain evidence="1 2">PWS21</strain>
    </source>
</reference>
<comment type="caution">
    <text evidence="1">The sequence shown here is derived from an EMBL/GenBank/DDBJ whole genome shotgun (WGS) entry which is preliminary data.</text>
</comment>
<organism evidence="1 2">
    <name type="scientific">Marinobacter profundi</name>
    <dbReference type="NCBI Taxonomy" id="2666256"/>
    <lineage>
        <taxon>Bacteria</taxon>
        <taxon>Pseudomonadati</taxon>
        <taxon>Pseudomonadota</taxon>
        <taxon>Gammaproteobacteria</taxon>
        <taxon>Pseudomonadales</taxon>
        <taxon>Marinobacteraceae</taxon>
        <taxon>Marinobacter</taxon>
    </lineage>
</organism>
<dbReference type="RefSeq" id="WP_099612740.1">
    <property type="nucleotide sequence ID" value="NZ_KZ319367.1"/>
</dbReference>
<dbReference type="AlphaFoldDB" id="A0A2G1URC7"/>
<dbReference type="EMBL" id="NTFH01000001">
    <property type="protein sequence ID" value="PHQ17061.1"/>
    <property type="molecule type" value="Genomic_DNA"/>
</dbReference>
<evidence type="ECO:0000313" key="2">
    <source>
        <dbReference type="Proteomes" id="UP000231409"/>
    </source>
</evidence>
<accession>A0A2G1URC7</accession>
<sequence>MSLTKIGSGRGWVLGLAMAAALLGGQAHALAPEHEVTRLMLATEKAVGDERWGEAGEFLNRLQGLQVEKPAEYYYYRGRVMANAGHHNEARAALENYVSMAGSDSRFYRESLLLITEIEKSQRSQQTTTTAEKAPVAVIEPAGRGNTAQLRRRYGARTDTEALTSHLNNLLEAAAWRQDQRIVRLDTPADHSFKVTVQGNELRIREAERDSQGRMVIATEGMPVFGVNPMVKWDCEEANNACWVYDPRDGSRLFRLSLDGNRASEIAATLGELIRTMQAPR</sequence>
<keyword evidence="2" id="KW-1185">Reference proteome</keyword>
<proteinExistence type="predicted"/>
<name>A0A2G1URC7_9GAMM</name>